<reference evidence="8 9" key="1">
    <citation type="submission" date="2024-01" db="EMBL/GenBank/DDBJ databases">
        <title>The genomes of 5 underutilized Papilionoideae crops provide insights into root nodulation and disease resistanc.</title>
        <authorList>
            <person name="Jiang F."/>
        </authorList>
    </citation>
    <scope>NUCLEOTIDE SEQUENCE [LARGE SCALE GENOMIC DNA]</scope>
    <source>
        <strain evidence="8">DUOXIRENSHENG_FW03</strain>
        <tissue evidence="8">Leaves</tissue>
    </source>
</reference>
<organism evidence="8 9">
    <name type="scientific">Psophocarpus tetragonolobus</name>
    <name type="common">Winged bean</name>
    <name type="synonym">Dolichos tetragonolobus</name>
    <dbReference type="NCBI Taxonomy" id="3891"/>
    <lineage>
        <taxon>Eukaryota</taxon>
        <taxon>Viridiplantae</taxon>
        <taxon>Streptophyta</taxon>
        <taxon>Embryophyta</taxon>
        <taxon>Tracheophyta</taxon>
        <taxon>Spermatophyta</taxon>
        <taxon>Magnoliopsida</taxon>
        <taxon>eudicotyledons</taxon>
        <taxon>Gunneridae</taxon>
        <taxon>Pentapetalae</taxon>
        <taxon>rosids</taxon>
        <taxon>fabids</taxon>
        <taxon>Fabales</taxon>
        <taxon>Fabaceae</taxon>
        <taxon>Papilionoideae</taxon>
        <taxon>50 kb inversion clade</taxon>
        <taxon>NPAAA clade</taxon>
        <taxon>indigoferoid/millettioid clade</taxon>
        <taxon>Phaseoleae</taxon>
        <taxon>Psophocarpus</taxon>
    </lineage>
</organism>
<keyword evidence="2" id="KW-0963">Cytoplasm</keyword>
<comment type="caution">
    <text evidence="8">The sequence shown here is derived from an EMBL/GenBank/DDBJ whole genome shotgun (WGS) entry which is preliminary data.</text>
</comment>
<keyword evidence="9" id="KW-1185">Reference proteome</keyword>
<evidence type="ECO:0000256" key="3">
    <source>
        <dbReference type="ARBA" id="ARBA00022712"/>
    </source>
</evidence>
<dbReference type="PANTHER" id="PTHR33347">
    <property type="entry name" value="OSJNBA0091C07.3 PROTEIN"/>
    <property type="match status" value="1"/>
</dbReference>
<dbReference type="Proteomes" id="UP001386955">
    <property type="component" value="Unassembled WGS sequence"/>
</dbReference>
<name>A0AAN9S409_PSOTE</name>
<evidence type="ECO:0000256" key="2">
    <source>
        <dbReference type="ARBA" id="ARBA00022490"/>
    </source>
</evidence>
<evidence type="ECO:0000313" key="8">
    <source>
        <dbReference type="EMBL" id="KAK7388817.1"/>
    </source>
</evidence>
<comment type="subcellular location">
    <subcellularLocation>
        <location evidence="1">Cytoplasm</location>
    </subcellularLocation>
</comment>
<evidence type="ECO:0000313" key="9">
    <source>
        <dbReference type="Proteomes" id="UP001386955"/>
    </source>
</evidence>
<proteinExistence type="inferred from homology"/>
<sequence length="260" mass="29437">MLKTLSGLKSENQIFHQQPQGGELDYSPPTSERSRGIFPQQRGGLAWDEFKLSGKLLFYCDLRSEKVGVVSQERTRELKVGKLNEVMKRWCCVVKTYPKVIKDILSICFHTNSSVVNNSSGGVFRMEPFHAEECHSSESGWTMYIGSPTDDGGHTDDEDHNHNEATQAHPQVHDHDESDDSMASDASSGPSHHHGFADFRPPAQDKYRLDLEKKANKTQHKQMEGEKLQKKGIFLLHTKDKSPVQGRAKVRKNYFLGKNK</sequence>
<evidence type="ECO:0000256" key="4">
    <source>
        <dbReference type="ARBA" id="ARBA00022864"/>
    </source>
</evidence>
<feature type="compositionally biased region" description="Basic and acidic residues" evidence="7">
    <location>
        <begin position="151"/>
        <end position="163"/>
    </location>
</feature>
<dbReference type="GO" id="GO:0009736">
    <property type="term" value="P:cytokinin-activated signaling pathway"/>
    <property type="evidence" value="ECO:0007669"/>
    <property type="project" value="UniProtKB-KW"/>
</dbReference>
<feature type="region of interest" description="Disordered" evidence="7">
    <location>
        <begin position="144"/>
        <end position="201"/>
    </location>
</feature>
<evidence type="ECO:0000256" key="5">
    <source>
        <dbReference type="ARBA" id="ARBA00023242"/>
    </source>
</evidence>
<keyword evidence="5" id="KW-0539">Nucleus</keyword>
<dbReference type="GO" id="GO:0009691">
    <property type="term" value="P:cytokinin biosynthetic process"/>
    <property type="evidence" value="ECO:0007669"/>
    <property type="project" value="UniProtKB-KW"/>
</dbReference>
<keyword evidence="3" id="KW-0203">Cytokinin biosynthesis</keyword>
<keyword evidence="4" id="KW-0932">Cytokinin signaling pathway</keyword>
<comment type="similarity">
    <text evidence="6">Belongs to the SOFL plant protein family.</text>
</comment>
<protein>
    <submittedName>
        <fullName evidence="8">Uncharacterized protein</fullName>
    </submittedName>
</protein>
<dbReference type="GO" id="GO:0005737">
    <property type="term" value="C:cytoplasm"/>
    <property type="evidence" value="ECO:0007669"/>
    <property type="project" value="UniProtKB-SubCell"/>
</dbReference>
<evidence type="ECO:0000256" key="6">
    <source>
        <dbReference type="ARBA" id="ARBA00024199"/>
    </source>
</evidence>
<evidence type="ECO:0000256" key="1">
    <source>
        <dbReference type="ARBA" id="ARBA00004496"/>
    </source>
</evidence>
<dbReference type="AlphaFoldDB" id="A0AAN9S409"/>
<gene>
    <name evidence="8" type="ORF">VNO78_23644</name>
</gene>
<feature type="region of interest" description="Disordered" evidence="7">
    <location>
        <begin position="18"/>
        <end position="37"/>
    </location>
</feature>
<accession>A0AAN9S409</accession>
<dbReference type="EMBL" id="JAYMYS010000006">
    <property type="protein sequence ID" value="KAK7388817.1"/>
    <property type="molecule type" value="Genomic_DNA"/>
</dbReference>
<evidence type="ECO:0000256" key="7">
    <source>
        <dbReference type="SAM" id="MobiDB-lite"/>
    </source>
</evidence>
<dbReference type="PANTHER" id="PTHR33347:SF62">
    <property type="match status" value="1"/>
</dbReference>
<dbReference type="InterPro" id="IPR044670">
    <property type="entry name" value="SOFL"/>
</dbReference>